<sequence length="41" mass="4975">MFFPSLKMSQDNFVLVKLFYKHFYAPDQIPLFLRFAFIVNT</sequence>
<dbReference type="EMBL" id="AAWS01000012">
    <property type="protein sequence ID" value="EAY29061.1"/>
    <property type="molecule type" value="Genomic_DNA"/>
</dbReference>
<reference evidence="1 2" key="1">
    <citation type="submission" date="2007-01" db="EMBL/GenBank/DDBJ databases">
        <authorList>
            <person name="Haygood M."/>
            <person name="Podell S."/>
            <person name="Anderson C."/>
            <person name="Hopkinson B."/>
            <person name="Roe K."/>
            <person name="Barbeau K."/>
            <person name="Gaasterland T."/>
            <person name="Ferriera S."/>
            <person name="Johnson J."/>
            <person name="Kravitz S."/>
            <person name="Beeson K."/>
            <person name="Sutton G."/>
            <person name="Rogers Y.-H."/>
            <person name="Friedman R."/>
            <person name="Frazier M."/>
            <person name="Venter J.C."/>
        </authorList>
    </citation>
    <scope>NUCLEOTIDE SEQUENCE [LARGE SCALE GENOMIC DNA]</scope>
    <source>
        <strain evidence="1 2">ATCC 23134</strain>
    </source>
</reference>
<evidence type="ECO:0000313" key="2">
    <source>
        <dbReference type="Proteomes" id="UP000004095"/>
    </source>
</evidence>
<protein>
    <submittedName>
        <fullName evidence="1">Uncharacterized protein</fullName>
    </submittedName>
</protein>
<comment type="caution">
    <text evidence="1">The sequence shown here is derived from an EMBL/GenBank/DDBJ whole genome shotgun (WGS) entry which is preliminary data.</text>
</comment>
<dbReference type="Proteomes" id="UP000004095">
    <property type="component" value="Unassembled WGS sequence"/>
</dbReference>
<evidence type="ECO:0000313" key="1">
    <source>
        <dbReference type="EMBL" id="EAY29061.1"/>
    </source>
</evidence>
<name>A1ZK35_MICM2</name>
<organism evidence="1 2">
    <name type="scientific">Microscilla marina ATCC 23134</name>
    <dbReference type="NCBI Taxonomy" id="313606"/>
    <lineage>
        <taxon>Bacteria</taxon>
        <taxon>Pseudomonadati</taxon>
        <taxon>Bacteroidota</taxon>
        <taxon>Cytophagia</taxon>
        <taxon>Cytophagales</taxon>
        <taxon>Microscillaceae</taxon>
        <taxon>Microscilla</taxon>
    </lineage>
</organism>
<gene>
    <name evidence="1" type="ORF">M23134_02252</name>
</gene>
<keyword evidence="2" id="KW-1185">Reference proteome</keyword>
<proteinExistence type="predicted"/>
<accession>A1ZK35</accession>
<dbReference type="AlphaFoldDB" id="A1ZK35"/>